<evidence type="ECO:0000313" key="2">
    <source>
        <dbReference type="EMBL" id="MPN56356.1"/>
    </source>
</evidence>
<dbReference type="AlphaFoldDB" id="A0A645IYT0"/>
<proteinExistence type="predicted"/>
<name>A0A645IYT0_9ZZZZ</name>
<evidence type="ECO:0000256" key="1">
    <source>
        <dbReference type="SAM" id="MobiDB-lite"/>
    </source>
</evidence>
<sequence>MNNSLPDRRCASRTSFVNGSGRRSHNEPLPNESRTAGDQPFVPFRGFSQYRAYTSRRAAKSCAYNASFTSVGDAFVTKPGSDGANVGWDGGGSTPSVTLSRFLNRRFSTRIAVNWRSRSARRACASPNRETDITVSPGRSHWRLRSQQSVCP</sequence>
<reference evidence="2" key="1">
    <citation type="submission" date="2019-08" db="EMBL/GenBank/DDBJ databases">
        <authorList>
            <person name="Kucharzyk K."/>
            <person name="Murdoch R.W."/>
            <person name="Higgins S."/>
            <person name="Loffler F."/>
        </authorList>
    </citation>
    <scope>NUCLEOTIDE SEQUENCE</scope>
</reference>
<protein>
    <submittedName>
        <fullName evidence="2">Uncharacterized protein</fullName>
    </submittedName>
</protein>
<accession>A0A645IYT0</accession>
<feature type="region of interest" description="Disordered" evidence="1">
    <location>
        <begin position="1"/>
        <end position="40"/>
    </location>
</feature>
<dbReference type="EMBL" id="VSSQ01126592">
    <property type="protein sequence ID" value="MPN56356.1"/>
    <property type="molecule type" value="Genomic_DNA"/>
</dbReference>
<feature type="compositionally biased region" description="Basic and acidic residues" evidence="1">
    <location>
        <begin position="1"/>
        <end position="10"/>
    </location>
</feature>
<organism evidence="2">
    <name type="scientific">bioreactor metagenome</name>
    <dbReference type="NCBI Taxonomy" id="1076179"/>
    <lineage>
        <taxon>unclassified sequences</taxon>
        <taxon>metagenomes</taxon>
        <taxon>ecological metagenomes</taxon>
    </lineage>
</organism>
<gene>
    <name evidence="2" type="ORF">SDC9_204044</name>
</gene>
<comment type="caution">
    <text evidence="2">The sequence shown here is derived from an EMBL/GenBank/DDBJ whole genome shotgun (WGS) entry which is preliminary data.</text>
</comment>